<dbReference type="RefSeq" id="WP_065235976.1">
    <property type="nucleotide sequence ID" value="NZ_CAAAJA010000008.1"/>
</dbReference>
<dbReference type="PATRIC" id="fig|454.4.peg.972"/>
<dbReference type="EMBL" id="LNYH01000042">
    <property type="protein sequence ID" value="KTD28764.1"/>
    <property type="molecule type" value="Genomic_DNA"/>
</dbReference>
<protein>
    <submittedName>
        <fullName evidence="3">Uncharacterized protein</fullName>
    </submittedName>
</protein>
<dbReference type="AlphaFoldDB" id="A0A0W0W8U2"/>
<dbReference type="Proteomes" id="UP000054761">
    <property type="component" value="Unassembled WGS sequence"/>
</dbReference>
<accession>A0A0W0W8U2</accession>
<keyword evidence="2" id="KW-0472">Membrane</keyword>
<reference evidence="3 4" key="1">
    <citation type="submission" date="2015-11" db="EMBL/GenBank/DDBJ databases">
        <title>Genomic analysis of 38 Legionella species identifies large and diverse effector repertoires.</title>
        <authorList>
            <person name="Burstein D."/>
            <person name="Amaro F."/>
            <person name="Zusman T."/>
            <person name="Lifshitz Z."/>
            <person name="Cohen O."/>
            <person name="Gilbert J.A."/>
            <person name="Pupko T."/>
            <person name="Shuman H.A."/>
            <person name="Segal G."/>
        </authorList>
    </citation>
    <scope>NUCLEOTIDE SEQUENCE [LARGE SCALE GENOMIC DNA]</scope>
    <source>
        <strain evidence="3 4">Bercovier 4</strain>
    </source>
</reference>
<keyword evidence="2" id="KW-0812">Transmembrane</keyword>
<gene>
    <name evidence="3" type="ORF">Lisr_0906</name>
</gene>
<evidence type="ECO:0000313" key="3">
    <source>
        <dbReference type="EMBL" id="KTD28764.1"/>
    </source>
</evidence>
<keyword evidence="4" id="KW-1185">Reference proteome</keyword>
<sequence>MKDEKEDLARIKELLTRTTEFVAYFELVEAKMREWQQTIEQEKQTHLKQHQEQTQSLRQELDALHQLLSQTGMDHFRQSITTTLSQGEKQLKSLQAKGEKLVENMNLQLEHFNQFTEQGIEKIQNYTSEAITRFDTKLSQYDVNEFHRIVDESCLHIEHFSQNAINKNKHLLKSLQWRFLLLAIITTLLTTFVIGLYVSDEMPWETHQQAMNERQAGRVLLQAWPHLSHQERIKILKHETASNG</sequence>
<dbReference type="OrthoDB" id="5645074at2"/>
<feature type="transmembrane region" description="Helical" evidence="2">
    <location>
        <begin position="179"/>
        <end position="198"/>
    </location>
</feature>
<organism evidence="3 4">
    <name type="scientific">Legionella israelensis</name>
    <dbReference type="NCBI Taxonomy" id="454"/>
    <lineage>
        <taxon>Bacteria</taxon>
        <taxon>Pseudomonadati</taxon>
        <taxon>Pseudomonadota</taxon>
        <taxon>Gammaproteobacteria</taxon>
        <taxon>Legionellales</taxon>
        <taxon>Legionellaceae</taxon>
        <taxon>Legionella</taxon>
    </lineage>
</organism>
<evidence type="ECO:0000256" key="2">
    <source>
        <dbReference type="SAM" id="Phobius"/>
    </source>
</evidence>
<evidence type="ECO:0000256" key="1">
    <source>
        <dbReference type="SAM" id="Coils"/>
    </source>
</evidence>
<keyword evidence="1" id="KW-0175">Coiled coil</keyword>
<feature type="coiled-coil region" evidence="1">
    <location>
        <begin position="25"/>
        <end position="104"/>
    </location>
</feature>
<proteinExistence type="predicted"/>
<comment type="caution">
    <text evidence="3">The sequence shown here is derived from an EMBL/GenBank/DDBJ whole genome shotgun (WGS) entry which is preliminary data.</text>
</comment>
<dbReference type="STRING" id="454.Lisr_0906"/>
<evidence type="ECO:0000313" key="4">
    <source>
        <dbReference type="Proteomes" id="UP000054761"/>
    </source>
</evidence>
<keyword evidence="2" id="KW-1133">Transmembrane helix</keyword>
<name>A0A0W0W8U2_9GAMM</name>